<dbReference type="FunFam" id="3.80.10.10:FF:001222">
    <property type="entry name" value="Leucine rich repeat protein 1"/>
    <property type="match status" value="1"/>
</dbReference>
<dbReference type="AlphaFoldDB" id="A0A6I9M0N6"/>
<comment type="subcellular location">
    <subcellularLocation>
        <location evidence="1">Nucleus</location>
    </subcellularLocation>
</comment>
<dbReference type="Pfam" id="PF25344">
    <property type="entry name" value="PH_LRR1"/>
    <property type="match status" value="1"/>
</dbReference>
<dbReference type="Pfam" id="PF13855">
    <property type="entry name" value="LRR_8"/>
    <property type="match status" value="1"/>
</dbReference>
<dbReference type="RefSeq" id="XP_006985486.1">
    <property type="nucleotide sequence ID" value="XM_006985424.4"/>
</dbReference>
<dbReference type="InterPro" id="IPR001611">
    <property type="entry name" value="Leu-rich_rpt"/>
</dbReference>
<gene>
    <name evidence="11" type="primary">Lrr1</name>
</gene>
<dbReference type="InterPro" id="IPR025875">
    <property type="entry name" value="Leu-rich_rpt_4"/>
</dbReference>
<dbReference type="Ensembl" id="ENSPEMT00000017211.2">
    <property type="protein sequence ID" value="ENSPEMP00000012989.1"/>
    <property type="gene ID" value="ENSPEMG00000013165.2"/>
</dbReference>
<evidence type="ECO:0000256" key="5">
    <source>
        <dbReference type="ARBA" id="ARBA00022786"/>
    </source>
</evidence>
<evidence type="ECO:0000256" key="1">
    <source>
        <dbReference type="ARBA" id="ARBA00004123"/>
    </source>
</evidence>
<comment type="subunit">
    <text evidence="8">Component of the probable ECS(LRR1) E3 ubiquitin-protein ligase complex which contains CUL2, RBX1, Elongin BC complex and LRR1. Interacts with CUL2, RBX1, ELOB and ELOC.</text>
</comment>
<dbReference type="SMART" id="SM00364">
    <property type="entry name" value="LRR_BAC"/>
    <property type="match status" value="4"/>
</dbReference>
<dbReference type="PRINTS" id="PR00019">
    <property type="entry name" value="LEURICHRPT"/>
</dbReference>
<evidence type="ECO:0000256" key="3">
    <source>
        <dbReference type="ARBA" id="ARBA00022614"/>
    </source>
</evidence>
<dbReference type="Pfam" id="PF12799">
    <property type="entry name" value="LRR_4"/>
    <property type="match status" value="1"/>
</dbReference>
<accession>A0A6I9M0N6</accession>
<dbReference type="PROSITE" id="PS51450">
    <property type="entry name" value="LRR"/>
    <property type="match status" value="2"/>
</dbReference>
<dbReference type="CTD" id="122769"/>
<keyword evidence="5" id="KW-0833">Ubl conjugation pathway</keyword>
<evidence type="ECO:0000256" key="9">
    <source>
        <dbReference type="ARBA" id="ARBA00073551"/>
    </source>
</evidence>
<comment type="pathway">
    <text evidence="2">Protein modification; protein ubiquitination.</text>
</comment>
<keyword evidence="6" id="KW-0539">Nucleus</keyword>
<dbReference type="PANTHER" id="PTHR48051">
    <property type="match status" value="1"/>
</dbReference>
<dbReference type="GO" id="GO:0005737">
    <property type="term" value="C:cytoplasm"/>
    <property type="evidence" value="ECO:0007669"/>
    <property type="project" value="TreeGrafter"/>
</dbReference>
<organism evidence="11 12">
    <name type="scientific">Peromyscus maniculatus bairdii</name>
    <name type="common">Prairie deer mouse</name>
    <dbReference type="NCBI Taxonomy" id="230844"/>
    <lineage>
        <taxon>Eukaryota</taxon>
        <taxon>Metazoa</taxon>
        <taxon>Chordata</taxon>
        <taxon>Craniata</taxon>
        <taxon>Vertebrata</taxon>
        <taxon>Euteleostomi</taxon>
        <taxon>Mammalia</taxon>
        <taxon>Eutheria</taxon>
        <taxon>Euarchontoglires</taxon>
        <taxon>Glires</taxon>
        <taxon>Rodentia</taxon>
        <taxon>Myomorpha</taxon>
        <taxon>Muroidea</taxon>
        <taxon>Cricetidae</taxon>
        <taxon>Neotominae</taxon>
        <taxon>Peromyscus</taxon>
    </lineage>
</organism>
<keyword evidence="12" id="KW-1185">Reference proteome</keyword>
<dbReference type="GO" id="GO:0005634">
    <property type="term" value="C:nucleus"/>
    <property type="evidence" value="ECO:0007669"/>
    <property type="project" value="UniProtKB-SubCell"/>
</dbReference>
<dbReference type="InterPro" id="IPR050216">
    <property type="entry name" value="LRR_domain-containing"/>
</dbReference>
<evidence type="ECO:0000259" key="10">
    <source>
        <dbReference type="Pfam" id="PF25344"/>
    </source>
</evidence>
<reference evidence="11 12" key="1">
    <citation type="submission" date="2018-10" db="EMBL/GenBank/DDBJ databases">
        <title>Improved assembly of the deer mouse Peromyscus maniculatus genome.</title>
        <authorList>
            <person name="Lassance J.-M."/>
            <person name="Hoekstra H.E."/>
        </authorList>
    </citation>
    <scope>NUCLEOTIDE SEQUENCE [LARGE SCALE GENOMIC DNA]</scope>
</reference>
<protein>
    <recommendedName>
        <fullName evidence="9">Leucine-rich repeat protein 1</fullName>
    </recommendedName>
</protein>
<keyword evidence="3" id="KW-0433">Leucine-rich repeat</keyword>
<dbReference type="PANTHER" id="PTHR48051:SF52">
    <property type="entry name" value="LEUCINE-RICH REPEAT PROTEIN 1"/>
    <property type="match status" value="1"/>
</dbReference>
<evidence type="ECO:0000256" key="4">
    <source>
        <dbReference type="ARBA" id="ARBA00022737"/>
    </source>
</evidence>
<evidence type="ECO:0000256" key="6">
    <source>
        <dbReference type="ARBA" id="ARBA00023242"/>
    </source>
</evidence>
<dbReference type="InterPro" id="IPR057437">
    <property type="entry name" value="PIF1/LRR1_PH"/>
</dbReference>
<dbReference type="OrthoDB" id="17912at2759"/>
<dbReference type="GeneTree" id="ENSGT00940000158830"/>
<feature type="domain" description="PIF1/LRR1 pleckstrin homology" evidence="10">
    <location>
        <begin position="1"/>
        <end position="128"/>
    </location>
</feature>
<evidence type="ECO:0000313" key="12">
    <source>
        <dbReference type="Proteomes" id="UP000694547"/>
    </source>
</evidence>
<reference evidence="11" key="3">
    <citation type="submission" date="2025-09" db="UniProtKB">
        <authorList>
            <consortium name="Ensembl"/>
        </authorList>
    </citation>
    <scope>IDENTIFICATION</scope>
</reference>
<dbReference type="InterPro" id="IPR003591">
    <property type="entry name" value="Leu-rich_rpt_typical-subtyp"/>
</dbReference>
<dbReference type="FunFam" id="3.80.10.10:FF:001792">
    <property type="entry name" value="Leucine-rich repeat protein 1"/>
    <property type="match status" value="1"/>
</dbReference>
<dbReference type="GeneID" id="102928043"/>
<keyword evidence="4" id="KW-0677">Repeat</keyword>
<reference evidence="11" key="2">
    <citation type="submission" date="2025-08" db="UniProtKB">
        <authorList>
            <consortium name="Ensembl"/>
        </authorList>
    </citation>
    <scope>IDENTIFICATION</scope>
</reference>
<dbReference type="SUPFAM" id="SSF52058">
    <property type="entry name" value="L domain-like"/>
    <property type="match status" value="1"/>
</dbReference>
<dbReference type="SMART" id="SM00369">
    <property type="entry name" value="LRR_TYP"/>
    <property type="match status" value="5"/>
</dbReference>
<evidence type="ECO:0000256" key="2">
    <source>
        <dbReference type="ARBA" id="ARBA00004906"/>
    </source>
</evidence>
<dbReference type="InterPro" id="IPR032675">
    <property type="entry name" value="LRR_dom_sf"/>
</dbReference>
<dbReference type="Gene3D" id="3.80.10.10">
    <property type="entry name" value="Ribonuclease Inhibitor"/>
    <property type="match status" value="2"/>
</dbReference>
<evidence type="ECO:0000256" key="7">
    <source>
        <dbReference type="ARBA" id="ARBA00053478"/>
    </source>
</evidence>
<evidence type="ECO:0000256" key="8">
    <source>
        <dbReference type="ARBA" id="ARBA00065426"/>
    </source>
</evidence>
<name>A0A6I9M0N6_PERMB</name>
<sequence>MRLQCEVEVLSRHLPVLGLKSRGKGVRAVVSLCQPPRRSELQPGAGAEPGSRACLLVSTRKDKQGTRYELKENVEQLFMKFVDEGKATIRLKEPPVDICLSKANSGSLKSFLSALRLAHRGCDVSIPLSTPTPVKTSEFEKFKTKMVITSKKDYPLSTNFPYSLEHLQASHCRLARLDMRILCLKNLRKLDLSHNCIKKLPATVGDLTHLRELSLSDNLLESFPVSLCQSTLQKSLQSLDLSKNKLKALPVQFCQLRELTHLNLNDNELIQFPFKIGQLTNLRFLAAARNKLTILPCSFKTLSLEYLDLFRNTFEKPGVLPIIKLQVPLTLLESSARAVLSNRVPYGPHIIPFHLCGDLDTAKTCVCGRFCLESFIQGTTTINLHSVAHTVVLVDNMDRMEAPIIAYFCSLTCYVNFSDMLK</sequence>
<comment type="function">
    <text evidence="7">Substrate recognition subunit of an ECS (Elongin BC-CUL2/5-SOCS-box protein) E3 ubiquitin-protein ligase complex which mediates the ubiquitination and subsequent proteasomal degradation of target proteins. ECS(LRR1) ubiquitinates MCM7 and promotes CMG replisome disassembly by VCP and chromatin extraction during S-phase. May negatively regulate the 4-1BB-mediated signaling cascades which result in the activation of NK-kappaB and JNK1.</text>
</comment>
<evidence type="ECO:0000313" key="11">
    <source>
        <dbReference type="Ensembl" id="ENSPEMP00000012989.1"/>
    </source>
</evidence>
<proteinExistence type="predicted"/>
<dbReference type="Proteomes" id="UP000694547">
    <property type="component" value="Chromosome 14"/>
</dbReference>